<keyword evidence="4" id="KW-0862">Zinc</keyword>
<feature type="compositionally biased region" description="Polar residues" evidence="9">
    <location>
        <begin position="332"/>
        <end position="349"/>
    </location>
</feature>
<evidence type="ECO:0000313" key="13">
    <source>
        <dbReference type="Proteomes" id="UP000825729"/>
    </source>
</evidence>
<gene>
    <name evidence="12" type="ORF">H6P81_005657</name>
</gene>
<keyword evidence="7" id="KW-0804">Transcription</keyword>
<dbReference type="SMART" id="SM01019">
    <property type="entry name" value="B3"/>
    <property type="match status" value="1"/>
</dbReference>
<dbReference type="Proteomes" id="UP000825729">
    <property type="component" value="Unassembled WGS sequence"/>
</dbReference>
<feature type="compositionally biased region" description="Basic and acidic residues" evidence="9">
    <location>
        <begin position="923"/>
        <end position="940"/>
    </location>
</feature>
<dbReference type="Pfam" id="PF07496">
    <property type="entry name" value="zf-CW"/>
    <property type="match status" value="1"/>
</dbReference>
<evidence type="ECO:0000259" key="11">
    <source>
        <dbReference type="PROSITE" id="PS51050"/>
    </source>
</evidence>
<feature type="compositionally biased region" description="Polar residues" evidence="9">
    <location>
        <begin position="506"/>
        <end position="525"/>
    </location>
</feature>
<keyword evidence="5" id="KW-0805">Transcription regulation</keyword>
<evidence type="ECO:0000256" key="7">
    <source>
        <dbReference type="ARBA" id="ARBA00023163"/>
    </source>
</evidence>
<dbReference type="AlphaFoldDB" id="A0AAV7EV90"/>
<feature type="domain" description="CW-type" evidence="11">
    <location>
        <begin position="648"/>
        <end position="699"/>
    </location>
</feature>
<dbReference type="GO" id="GO:0008270">
    <property type="term" value="F:zinc ion binding"/>
    <property type="evidence" value="ECO:0007669"/>
    <property type="project" value="UniProtKB-KW"/>
</dbReference>
<keyword evidence="8" id="KW-0539">Nucleus</keyword>
<accession>A0AAV7EV90</accession>
<dbReference type="GO" id="GO:0006355">
    <property type="term" value="P:regulation of DNA-templated transcription"/>
    <property type="evidence" value="ECO:0007669"/>
    <property type="project" value="UniProtKB-ARBA"/>
</dbReference>
<keyword evidence="2" id="KW-0479">Metal-binding</keyword>
<evidence type="ECO:0000256" key="2">
    <source>
        <dbReference type="ARBA" id="ARBA00022723"/>
    </source>
</evidence>
<dbReference type="Gene3D" id="3.30.40.100">
    <property type="match status" value="1"/>
</dbReference>
<dbReference type="CDD" id="cd10017">
    <property type="entry name" value="B3_DNA"/>
    <property type="match status" value="1"/>
</dbReference>
<comment type="subcellular location">
    <subcellularLocation>
        <location evidence="1">Nucleus</location>
    </subcellularLocation>
</comment>
<feature type="region of interest" description="Disordered" evidence="9">
    <location>
        <begin position="488"/>
        <end position="588"/>
    </location>
</feature>
<dbReference type="Pfam" id="PF25813">
    <property type="entry name" value="zf_VAL1_N"/>
    <property type="match status" value="1"/>
</dbReference>
<protein>
    <submittedName>
        <fullName evidence="12">Uncharacterized protein</fullName>
    </submittedName>
</protein>
<dbReference type="InterPro" id="IPR011124">
    <property type="entry name" value="Znf_CW"/>
</dbReference>
<feature type="compositionally biased region" description="Basic and acidic residues" evidence="9">
    <location>
        <begin position="806"/>
        <end position="816"/>
    </location>
</feature>
<dbReference type="InterPro" id="IPR057743">
    <property type="entry name" value="Zfn_VAL1-3_N"/>
</dbReference>
<dbReference type="Gene3D" id="2.40.330.10">
    <property type="entry name" value="DNA-binding pseudobarrel domain"/>
    <property type="match status" value="1"/>
</dbReference>
<feature type="region of interest" description="Disordered" evidence="9">
    <location>
        <begin position="800"/>
        <end position="889"/>
    </location>
</feature>
<feature type="compositionally biased region" description="Polar residues" evidence="9">
    <location>
        <begin position="836"/>
        <end position="848"/>
    </location>
</feature>
<dbReference type="InterPro" id="IPR015300">
    <property type="entry name" value="DNA-bd_pseudobarrel_sf"/>
</dbReference>
<dbReference type="InterPro" id="IPR003340">
    <property type="entry name" value="B3_DNA-bd"/>
</dbReference>
<dbReference type="Pfam" id="PF02362">
    <property type="entry name" value="B3"/>
    <property type="match status" value="1"/>
</dbReference>
<evidence type="ECO:0000256" key="1">
    <source>
        <dbReference type="ARBA" id="ARBA00004123"/>
    </source>
</evidence>
<dbReference type="PANTHER" id="PTHR46245:SF10">
    <property type="entry name" value="B3 DOMAIN-CONTAINING TRANSCRIPTION FACTOR VAL3"/>
    <property type="match status" value="1"/>
</dbReference>
<dbReference type="PROSITE" id="PS51050">
    <property type="entry name" value="ZF_CW"/>
    <property type="match status" value="1"/>
</dbReference>
<dbReference type="PANTHER" id="PTHR46245">
    <property type="entry name" value="B3 DOMAIN-CONTAINING PROTEIN OS07G0563300"/>
    <property type="match status" value="1"/>
</dbReference>
<feature type="region of interest" description="Disordered" evidence="9">
    <location>
        <begin position="262"/>
        <end position="354"/>
    </location>
</feature>
<keyword evidence="6" id="KW-0238">DNA-binding</keyword>
<feature type="region of interest" description="Disordered" evidence="9">
    <location>
        <begin position="920"/>
        <end position="941"/>
    </location>
</feature>
<proteinExistence type="predicted"/>
<dbReference type="PROSITE" id="PS50863">
    <property type="entry name" value="B3"/>
    <property type="match status" value="1"/>
</dbReference>
<feature type="compositionally biased region" description="Low complexity" evidence="9">
    <location>
        <begin position="273"/>
        <end position="283"/>
    </location>
</feature>
<keyword evidence="3" id="KW-0863">Zinc-finger</keyword>
<evidence type="ECO:0000256" key="8">
    <source>
        <dbReference type="ARBA" id="ARBA00023242"/>
    </source>
</evidence>
<name>A0AAV7EV90_ARIFI</name>
<evidence type="ECO:0000256" key="3">
    <source>
        <dbReference type="ARBA" id="ARBA00022771"/>
    </source>
</evidence>
<evidence type="ECO:0000256" key="4">
    <source>
        <dbReference type="ARBA" id="ARBA00022833"/>
    </source>
</evidence>
<comment type="caution">
    <text evidence="12">The sequence shown here is derived from an EMBL/GenBank/DDBJ whole genome shotgun (WGS) entry which is preliminary data.</text>
</comment>
<dbReference type="SUPFAM" id="SSF101936">
    <property type="entry name" value="DNA-binding pseudobarrel domain"/>
    <property type="match status" value="1"/>
</dbReference>
<organism evidence="12 13">
    <name type="scientific">Aristolochia fimbriata</name>
    <name type="common">White veined hardy Dutchman's pipe vine</name>
    <dbReference type="NCBI Taxonomy" id="158543"/>
    <lineage>
        <taxon>Eukaryota</taxon>
        <taxon>Viridiplantae</taxon>
        <taxon>Streptophyta</taxon>
        <taxon>Embryophyta</taxon>
        <taxon>Tracheophyta</taxon>
        <taxon>Spermatophyta</taxon>
        <taxon>Magnoliopsida</taxon>
        <taxon>Magnoliidae</taxon>
        <taxon>Piperales</taxon>
        <taxon>Aristolochiaceae</taxon>
        <taxon>Aristolochia</taxon>
    </lineage>
</organism>
<evidence type="ECO:0000313" key="12">
    <source>
        <dbReference type="EMBL" id="KAG9452753.1"/>
    </source>
</evidence>
<sequence>MSSSSSASKICFNPDCKETKSEQWRKGWRLRTGDFAELCDRCSVAFEEVKFCEIFHSELAGWRKCESCGKRVHCGCVASVHSFLLLDTGGVECMPCAKKNFYMASNQMWPSSFFLPVTLPERLKDISVKSWNQYMASASVPGQWRPPPNLWNTASAQSELHPRIPYEVDRSNTVDSIVVGDHKSACSHEKKKVEDPSDRIKIAALDRLANGNIVLDTLSPLNSFHREEGIADGLRDSRHLTGENGPADMRKGVVSEAGLTNSVPGINFETHPSSSASISMQSSAGKDDPSAPLFGVSVSFPSSNGTDDLSKVSGPLPQHQAPPPSLAKQFYGGSNNGTEPSAEPQNQIRNGRLRAEARGRNQLLPRYWPRITDQELQQISGDSNAVVTPLFEKMLSASDAGRIGRLVLPKKCAEAYFPPISQPEGLPLKVQDAKGKEWVFQFRFWPNNNSRMYVLEGVTPCIQSMQLQAGDTVTFSRMEPEGKLVMGFRKASSAPSEQQDAHAPKNGSNISASGKSKASELSSTPAFRPSKGGAESNGNSLMNQGSSANPDDAWSKSGKAGLVPKEGAGKSSPSSKRKTSTLGSKSKRLRINNEDAMVLKLTWEEAQGLLRPPVKLEPSVVVIEGHEFEEYEEPPVLGKPTFFTTTASGKKFQWVQCDSCSKWRKLPADALVPAEWHCSLNYSFDCERARCDAPQELTTEQLEGLISSNTAPSKKKKLKEDSDGAEASEGLDTLANVAILGEGGSFPPSGQAATTRHPRHRPGCTCIVCIQPPSGKGPKHKQSCTCNVCLTVKRRFRTLMLRREKRQSEKDAETTRKKQVVKSPQKQDPEEEEPSSNRVDNGTVSSKVTEGVNEDFRNEATSSPLKGQIDLNIQPEREEEPSPGSDSGSMLRLLQDATDMYFRHKRQVDLNVNRESVVTQEESGARVEEKPIEVGSKLDDEERDAVASISMSMLASTPATG</sequence>
<evidence type="ECO:0000256" key="5">
    <source>
        <dbReference type="ARBA" id="ARBA00023015"/>
    </source>
</evidence>
<dbReference type="FunFam" id="2.40.330.10:FF:000006">
    <property type="entry name" value="B3 domain-containing transcription repressor VAL1"/>
    <property type="match status" value="1"/>
</dbReference>
<dbReference type="GO" id="GO:0003677">
    <property type="term" value="F:DNA binding"/>
    <property type="evidence" value="ECO:0007669"/>
    <property type="project" value="UniProtKB-KW"/>
</dbReference>
<feature type="compositionally biased region" description="Basic residues" evidence="9">
    <location>
        <begin position="575"/>
        <end position="588"/>
    </location>
</feature>
<keyword evidence="13" id="KW-1185">Reference proteome</keyword>
<evidence type="ECO:0000259" key="10">
    <source>
        <dbReference type="PROSITE" id="PS50863"/>
    </source>
</evidence>
<evidence type="ECO:0000256" key="6">
    <source>
        <dbReference type="ARBA" id="ARBA00023125"/>
    </source>
</evidence>
<feature type="domain" description="TF-B3" evidence="10">
    <location>
        <begin position="391"/>
        <end position="492"/>
    </location>
</feature>
<evidence type="ECO:0000256" key="9">
    <source>
        <dbReference type="SAM" id="MobiDB-lite"/>
    </source>
</evidence>
<feature type="compositionally biased region" description="Polar residues" evidence="9">
    <location>
        <begin position="536"/>
        <end position="549"/>
    </location>
</feature>
<dbReference type="EMBL" id="JAINDJ010000003">
    <property type="protein sequence ID" value="KAG9452753.1"/>
    <property type="molecule type" value="Genomic_DNA"/>
</dbReference>
<dbReference type="GO" id="GO:0005634">
    <property type="term" value="C:nucleus"/>
    <property type="evidence" value="ECO:0007669"/>
    <property type="project" value="UniProtKB-SubCell"/>
</dbReference>
<reference evidence="12 13" key="1">
    <citation type="submission" date="2021-07" db="EMBL/GenBank/DDBJ databases">
        <title>The Aristolochia fimbriata genome: insights into angiosperm evolution, floral development and chemical biosynthesis.</title>
        <authorList>
            <person name="Jiao Y."/>
        </authorList>
    </citation>
    <scope>NUCLEOTIDE SEQUENCE [LARGE SCALE GENOMIC DNA]</scope>
    <source>
        <strain evidence="12">IBCAS-2021</strain>
        <tissue evidence="12">Leaf</tissue>
    </source>
</reference>